<dbReference type="KEGG" id="tta:Theth_0049"/>
<dbReference type="CDD" id="cd02205">
    <property type="entry name" value="CBS_pair_SF"/>
    <property type="match status" value="1"/>
</dbReference>
<dbReference type="STRING" id="688269.Theth_0049"/>
<keyword evidence="1 2" id="KW-0129">CBS domain</keyword>
<dbReference type="Pfam" id="PF02518">
    <property type="entry name" value="HATPase_c"/>
    <property type="match status" value="1"/>
</dbReference>
<dbReference type="RefSeq" id="WP_013931380.1">
    <property type="nucleotide sequence ID" value="NC_015707.1"/>
</dbReference>
<dbReference type="Gene3D" id="3.10.580.10">
    <property type="entry name" value="CBS-domain"/>
    <property type="match status" value="2"/>
</dbReference>
<reference evidence="4 5" key="1">
    <citation type="submission" date="2010-11" db="EMBL/GenBank/DDBJ databases">
        <title>The complete genome of Thermotoga thermarum DSM 5069.</title>
        <authorList>
            <consortium name="US DOE Joint Genome Institute (JGI-PGF)"/>
            <person name="Lucas S."/>
            <person name="Copeland A."/>
            <person name="Lapidus A."/>
            <person name="Bruce D."/>
            <person name="Goodwin L."/>
            <person name="Pitluck S."/>
            <person name="Kyrpides N."/>
            <person name="Mavromatis K."/>
            <person name="Ivanova N."/>
            <person name="Zeytun A."/>
            <person name="Brettin T."/>
            <person name="Detter J.C."/>
            <person name="Tapia R."/>
            <person name="Han C."/>
            <person name="Land M."/>
            <person name="Hauser L."/>
            <person name="Markowitz V."/>
            <person name="Cheng J.-F."/>
            <person name="Hugenholtz P."/>
            <person name="Woyke T."/>
            <person name="Wu D."/>
            <person name="Spring S."/>
            <person name="Schroeder M."/>
            <person name="Brambilla E."/>
            <person name="Klenk H.-P."/>
            <person name="Eisen J.A."/>
        </authorList>
    </citation>
    <scope>NUCLEOTIDE SEQUENCE [LARGE SCALE GENOMIC DNA]</scope>
    <source>
        <strain evidence="4 5">DSM 5069</strain>
    </source>
</reference>
<accession>F7YU60</accession>
<name>F7YU60_9THEM</name>
<dbReference type="SUPFAM" id="SSF54631">
    <property type="entry name" value="CBS-domain pair"/>
    <property type="match status" value="1"/>
</dbReference>
<dbReference type="PANTHER" id="PTHR43080:SF2">
    <property type="entry name" value="CBS DOMAIN-CONTAINING PROTEIN"/>
    <property type="match status" value="1"/>
</dbReference>
<evidence type="ECO:0000313" key="5">
    <source>
        <dbReference type="Proteomes" id="UP000006804"/>
    </source>
</evidence>
<dbReference type="InterPro" id="IPR046342">
    <property type="entry name" value="CBS_dom_sf"/>
</dbReference>
<organism evidence="4 5">
    <name type="scientific">Pseudothermotoga thermarum DSM 5069</name>
    <dbReference type="NCBI Taxonomy" id="688269"/>
    <lineage>
        <taxon>Bacteria</taxon>
        <taxon>Thermotogati</taxon>
        <taxon>Thermotogota</taxon>
        <taxon>Thermotogae</taxon>
        <taxon>Thermotogales</taxon>
        <taxon>Thermotogaceae</taxon>
        <taxon>Pseudothermotoga</taxon>
    </lineage>
</organism>
<evidence type="ECO:0000313" key="4">
    <source>
        <dbReference type="EMBL" id="AEH50156.1"/>
    </source>
</evidence>
<dbReference type="EMBL" id="CP002351">
    <property type="protein sequence ID" value="AEH50156.1"/>
    <property type="molecule type" value="Genomic_DNA"/>
</dbReference>
<evidence type="ECO:0000259" key="3">
    <source>
        <dbReference type="PROSITE" id="PS51371"/>
    </source>
</evidence>
<dbReference type="PANTHER" id="PTHR43080">
    <property type="entry name" value="CBS DOMAIN-CONTAINING PROTEIN CBSX3, MITOCHONDRIAL"/>
    <property type="match status" value="1"/>
</dbReference>
<dbReference type="Proteomes" id="UP000006804">
    <property type="component" value="Chromosome"/>
</dbReference>
<dbReference type="PATRIC" id="fig|688269.3.peg.50"/>
<dbReference type="Pfam" id="PF00571">
    <property type="entry name" value="CBS"/>
    <property type="match status" value="2"/>
</dbReference>
<dbReference type="InterPro" id="IPR036890">
    <property type="entry name" value="HATPase_C_sf"/>
</dbReference>
<sequence>MEKVLEKVQSFFLDMPITEIMTTNVISIKPDRTLKQVKEIMRIKRISGLPVIDDNRRLIGIVSIEDIIKALEGGYINDKVEERMTRNVVYLKNTDTLRDAIEVFEKYTYGRYPVVDEEMRLVGIVTKMDIITAILTKLGLVYLHDERRREVLESKEYYDRSLITGETLNKTGADFVFVIDYFDINLAGIGASKLRQFLLSKGVDEQTARRVAIATYEAETNVVIHSGSTGVIYCFVRPDTIYVRVEDYGKGIEDIELAMKEGYSTAPDYVRELGFGAGMGMANMKKCSDKMVVMSKVGAGTIVEMEFVRKGDQGENL</sequence>
<gene>
    <name evidence="4" type="ORF">Theth_0049</name>
</gene>
<dbReference type="InterPro" id="IPR000644">
    <property type="entry name" value="CBS_dom"/>
</dbReference>
<keyword evidence="5" id="KW-1185">Reference proteome</keyword>
<dbReference type="SMART" id="SM00116">
    <property type="entry name" value="CBS"/>
    <property type="match status" value="2"/>
</dbReference>
<dbReference type="eggNOG" id="COG0517">
    <property type="taxonomic scope" value="Bacteria"/>
</dbReference>
<dbReference type="Gene3D" id="3.30.565.10">
    <property type="entry name" value="Histidine kinase-like ATPase, C-terminal domain"/>
    <property type="match status" value="1"/>
</dbReference>
<protein>
    <submittedName>
        <fullName evidence="4">Putative signal transduction protein with CBS domains</fullName>
    </submittedName>
</protein>
<feature type="domain" description="CBS" evidence="3">
    <location>
        <begin position="84"/>
        <end position="140"/>
    </location>
</feature>
<evidence type="ECO:0000256" key="2">
    <source>
        <dbReference type="PROSITE-ProRule" id="PRU00703"/>
    </source>
</evidence>
<proteinExistence type="predicted"/>
<dbReference type="OrthoDB" id="9797578at2"/>
<dbReference type="HOGENOM" id="CLU_926298_0_0_0"/>
<dbReference type="eggNOG" id="COG2172">
    <property type="taxonomic scope" value="Bacteria"/>
</dbReference>
<dbReference type="AlphaFoldDB" id="F7YU60"/>
<dbReference type="InterPro" id="IPR003594">
    <property type="entry name" value="HATPase_dom"/>
</dbReference>
<dbReference type="InterPro" id="IPR051257">
    <property type="entry name" value="Diverse_CBS-Domain"/>
</dbReference>
<dbReference type="SUPFAM" id="SSF55874">
    <property type="entry name" value="ATPase domain of HSP90 chaperone/DNA topoisomerase II/histidine kinase"/>
    <property type="match status" value="1"/>
</dbReference>
<evidence type="ECO:0000256" key="1">
    <source>
        <dbReference type="ARBA" id="ARBA00023122"/>
    </source>
</evidence>
<dbReference type="PROSITE" id="PS51371">
    <property type="entry name" value="CBS"/>
    <property type="match status" value="2"/>
</dbReference>
<feature type="domain" description="CBS" evidence="3">
    <location>
        <begin position="21"/>
        <end position="79"/>
    </location>
</feature>